<evidence type="ECO:0000313" key="3">
    <source>
        <dbReference type="Proteomes" id="UP000008909"/>
    </source>
</evidence>
<organism evidence="2 3">
    <name type="scientific">Clonorchis sinensis</name>
    <name type="common">Chinese liver fluke</name>
    <dbReference type="NCBI Taxonomy" id="79923"/>
    <lineage>
        <taxon>Eukaryota</taxon>
        <taxon>Metazoa</taxon>
        <taxon>Spiralia</taxon>
        <taxon>Lophotrochozoa</taxon>
        <taxon>Platyhelminthes</taxon>
        <taxon>Trematoda</taxon>
        <taxon>Digenea</taxon>
        <taxon>Opisthorchiida</taxon>
        <taxon>Opisthorchiata</taxon>
        <taxon>Opisthorchiidae</taxon>
        <taxon>Clonorchis</taxon>
    </lineage>
</organism>
<accession>G7YF05</accession>
<gene>
    <name evidence="2" type="ORF">CLF_106352</name>
</gene>
<dbReference type="Proteomes" id="UP000008909">
    <property type="component" value="Unassembled WGS sequence"/>
</dbReference>
<sequence>MGKTVKEYGQALAANKNLNSRAKIVFFVYQAGHIYGCEWVKAGYEHMAFDATVYFKASISKKANPVTVEEKPVFISLFFEKNLALSRVWFTTTQLRLTILKDKHLYGMVQQVCRGIQKSSPCYLKTGSSKSMTQLLRDNRLAVDSMPPEGSTRTWILLGFPSLDRGSREAGVRFESRTFRSVNLRSNHWAISHLTDKIYTINCELSISAGLHGVHSCSKHLPACDNGHIQKHSLKSHAKSGANGLLEESNDKHPETTSDGRLGEMDRAFLSQNEYSVD</sequence>
<reference key="2">
    <citation type="submission" date="2011-10" db="EMBL/GenBank/DDBJ databases">
        <title>The genome and transcriptome sequence of Clonorchis sinensis provide insights into the carcinogenic liver fluke.</title>
        <authorList>
            <person name="Wang X."/>
            <person name="Huang Y."/>
            <person name="Chen W."/>
            <person name="Liu H."/>
            <person name="Guo L."/>
            <person name="Chen Y."/>
            <person name="Luo F."/>
            <person name="Zhou W."/>
            <person name="Sun J."/>
            <person name="Mao Q."/>
            <person name="Liang P."/>
            <person name="Zhou C."/>
            <person name="Tian Y."/>
            <person name="Men J."/>
            <person name="Lv X."/>
            <person name="Huang L."/>
            <person name="Zhou J."/>
            <person name="Hu Y."/>
            <person name="Li R."/>
            <person name="Zhang F."/>
            <person name="Lei H."/>
            <person name="Li X."/>
            <person name="Hu X."/>
            <person name="Liang C."/>
            <person name="Xu J."/>
            <person name="Wu Z."/>
            <person name="Yu X."/>
        </authorList>
    </citation>
    <scope>NUCLEOTIDE SEQUENCE</scope>
    <source>
        <strain>Henan</strain>
    </source>
</reference>
<keyword evidence="3" id="KW-1185">Reference proteome</keyword>
<evidence type="ECO:0000256" key="1">
    <source>
        <dbReference type="SAM" id="MobiDB-lite"/>
    </source>
</evidence>
<feature type="region of interest" description="Disordered" evidence="1">
    <location>
        <begin position="234"/>
        <end position="278"/>
    </location>
</feature>
<evidence type="ECO:0000313" key="2">
    <source>
        <dbReference type="EMBL" id="GAA51540.1"/>
    </source>
</evidence>
<protein>
    <submittedName>
        <fullName evidence="2">Uncharacterized protein</fullName>
    </submittedName>
</protein>
<feature type="compositionally biased region" description="Basic and acidic residues" evidence="1">
    <location>
        <begin position="249"/>
        <end position="267"/>
    </location>
</feature>
<name>G7YF05_CLOSI</name>
<proteinExistence type="predicted"/>
<dbReference type="EMBL" id="DF143166">
    <property type="protein sequence ID" value="GAA51540.1"/>
    <property type="molecule type" value="Genomic_DNA"/>
</dbReference>
<dbReference type="AlphaFoldDB" id="G7YF05"/>
<reference evidence="2" key="1">
    <citation type="journal article" date="2011" name="Genome Biol.">
        <title>The draft genome of the carcinogenic human liver fluke Clonorchis sinensis.</title>
        <authorList>
            <person name="Wang X."/>
            <person name="Chen W."/>
            <person name="Huang Y."/>
            <person name="Sun J."/>
            <person name="Men J."/>
            <person name="Liu H."/>
            <person name="Luo F."/>
            <person name="Guo L."/>
            <person name="Lv X."/>
            <person name="Deng C."/>
            <person name="Zhou C."/>
            <person name="Fan Y."/>
            <person name="Li X."/>
            <person name="Huang L."/>
            <person name="Hu Y."/>
            <person name="Liang C."/>
            <person name="Hu X."/>
            <person name="Xu J."/>
            <person name="Yu X."/>
        </authorList>
    </citation>
    <scope>NUCLEOTIDE SEQUENCE [LARGE SCALE GENOMIC DNA]</scope>
    <source>
        <strain evidence="2">Henan</strain>
    </source>
</reference>